<dbReference type="GO" id="GO:0006869">
    <property type="term" value="P:lipid transport"/>
    <property type="evidence" value="ECO:0007669"/>
    <property type="project" value="InterPro"/>
</dbReference>
<protein>
    <recommendedName>
        <fullName evidence="4">Apolipoprotein L3</fullName>
    </recommendedName>
</protein>
<comment type="caution">
    <text evidence="2">The sequence shown here is derived from an EMBL/GenBank/DDBJ whole genome shotgun (WGS) entry which is preliminary data.</text>
</comment>
<dbReference type="GO" id="GO:0042157">
    <property type="term" value="P:lipoprotein metabolic process"/>
    <property type="evidence" value="ECO:0007669"/>
    <property type="project" value="InterPro"/>
</dbReference>
<dbReference type="PANTHER" id="PTHR14096:SF28">
    <property type="entry name" value="APOLIPOPROTEIN L, 1-RELATED"/>
    <property type="match status" value="1"/>
</dbReference>
<evidence type="ECO:0000313" key="2">
    <source>
        <dbReference type="EMBL" id="KAJ7365190.1"/>
    </source>
</evidence>
<evidence type="ECO:0000256" key="1">
    <source>
        <dbReference type="ARBA" id="ARBA00010090"/>
    </source>
</evidence>
<reference evidence="2" key="1">
    <citation type="submission" date="2023-01" db="EMBL/GenBank/DDBJ databases">
        <title>Genome assembly of the deep-sea coral Lophelia pertusa.</title>
        <authorList>
            <person name="Herrera S."/>
            <person name="Cordes E."/>
        </authorList>
    </citation>
    <scope>NUCLEOTIDE SEQUENCE</scope>
    <source>
        <strain evidence="2">USNM1676648</strain>
        <tissue evidence="2">Polyp</tissue>
    </source>
</reference>
<dbReference type="AlphaFoldDB" id="A0A9X0CM41"/>
<dbReference type="GO" id="GO:0008289">
    <property type="term" value="F:lipid binding"/>
    <property type="evidence" value="ECO:0007669"/>
    <property type="project" value="InterPro"/>
</dbReference>
<dbReference type="PANTHER" id="PTHR14096">
    <property type="entry name" value="APOLIPOPROTEIN L"/>
    <property type="match status" value="1"/>
</dbReference>
<accession>A0A9X0CM41</accession>
<dbReference type="GO" id="GO:0005576">
    <property type="term" value="C:extracellular region"/>
    <property type="evidence" value="ECO:0007669"/>
    <property type="project" value="InterPro"/>
</dbReference>
<gene>
    <name evidence="2" type="ORF">OS493_007841</name>
</gene>
<dbReference type="Pfam" id="PF05461">
    <property type="entry name" value="ApoL"/>
    <property type="match status" value="1"/>
</dbReference>
<sequence>MEDYMPDLNASTPAETAQIKRELLDFNDNVTNMNKRKRDAAKEYRAAADYLDKVWKDCKIASAVGNGTGIVGGILTIVGGILTVLTLGAATPVLIAGIAVGAAGAGTNLGTAAIEAAINSSAVKRADEARERAQQATKKVYDAVQSWKSLKNKAHFTFLGYVAVEILELDTVALNIIQTVLKPAGISLVKSGETCANTTAEVTSKAVGKAGAKAGTKAGAKAAGGVIIGVSALFVVWDAVELGFTVRDLIQNKGSDAARSLREKAREIEATLS</sequence>
<evidence type="ECO:0008006" key="4">
    <source>
        <dbReference type="Google" id="ProtNLM"/>
    </source>
</evidence>
<name>A0A9X0CM41_9CNID</name>
<comment type="similarity">
    <text evidence="1">Belongs to the apolipoprotein L family.</text>
</comment>
<organism evidence="2 3">
    <name type="scientific">Desmophyllum pertusum</name>
    <dbReference type="NCBI Taxonomy" id="174260"/>
    <lineage>
        <taxon>Eukaryota</taxon>
        <taxon>Metazoa</taxon>
        <taxon>Cnidaria</taxon>
        <taxon>Anthozoa</taxon>
        <taxon>Hexacorallia</taxon>
        <taxon>Scleractinia</taxon>
        <taxon>Caryophylliina</taxon>
        <taxon>Caryophylliidae</taxon>
        <taxon>Desmophyllum</taxon>
    </lineage>
</organism>
<dbReference type="InterPro" id="IPR008405">
    <property type="entry name" value="ApoL"/>
</dbReference>
<proteinExistence type="inferred from homology"/>
<evidence type="ECO:0000313" key="3">
    <source>
        <dbReference type="Proteomes" id="UP001163046"/>
    </source>
</evidence>
<keyword evidence="3" id="KW-1185">Reference proteome</keyword>
<dbReference type="GO" id="GO:0016020">
    <property type="term" value="C:membrane"/>
    <property type="evidence" value="ECO:0007669"/>
    <property type="project" value="TreeGrafter"/>
</dbReference>
<dbReference type="EMBL" id="MU827304">
    <property type="protein sequence ID" value="KAJ7365190.1"/>
    <property type="molecule type" value="Genomic_DNA"/>
</dbReference>
<dbReference type="OrthoDB" id="5983745at2759"/>
<dbReference type="Proteomes" id="UP001163046">
    <property type="component" value="Unassembled WGS sequence"/>
</dbReference>